<gene>
    <name evidence="15" type="ORF">TCAL_11336</name>
</gene>
<dbReference type="PROSITE" id="PS50095">
    <property type="entry name" value="PLAT"/>
    <property type="match status" value="1"/>
</dbReference>
<evidence type="ECO:0000256" key="12">
    <source>
        <dbReference type="SAM" id="SignalP"/>
    </source>
</evidence>
<evidence type="ECO:0000256" key="5">
    <source>
        <dbReference type="ARBA" id="ARBA00022989"/>
    </source>
</evidence>
<proteinExistence type="inferred from homology"/>
<feature type="region of interest" description="Disordered" evidence="10">
    <location>
        <begin position="3021"/>
        <end position="3045"/>
    </location>
</feature>
<feature type="transmembrane region" description="Helical" evidence="11">
    <location>
        <begin position="2411"/>
        <end position="2430"/>
    </location>
</feature>
<feature type="signal peptide" evidence="12">
    <location>
        <begin position="1"/>
        <end position="27"/>
    </location>
</feature>
<dbReference type="EMBL" id="VCGU01000007">
    <property type="protein sequence ID" value="TRY73449.1"/>
    <property type="molecule type" value="Genomic_DNA"/>
</dbReference>
<dbReference type="InterPro" id="IPR002859">
    <property type="entry name" value="PKD/REJ-like"/>
</dbReference>
<feature type="transmembrane region" description="Helical" evidence="11">
    <location>
        <begin position="1948"/>
        <end position="1967"/>
    </location>
</feature>
<feature type="transmembrane region" description="Helical" evidence="11">
    <location>
        <begin position="2766"/>
        <end position="2784"/>
    </location>
</feature>
<dbReference type="Pfam" id="PF08016">
    <property type="entry name" value="PKD_channel"/>
    <property type="match status" value="1"/>
</dbReference>
<evidence type="ECO:0000256" key="7">
    <source>
        <dbReference type="ARBA" id="ARBA00023180"/>
    </source>
</evidence>
<evidence type="ECO:0000256" key="2">
    <source>
        <dbReference type="ARBA" id="ARBA00007200"/>
    </source>
</evidence>
<feature type="transmembrane region" description="Helical" evidence="11">
    <location>
        <begin position="2796"/>
        <end position="2819"/>
    </location>
</feature>
<evidence type="ECO:0000256" key="3">
    <source>
        <dbReference type="ARBA" id="ARBA00022692"/>
    </source>
</evidence>
<feature type="transmembrane region" description="Helical" evidence="11">
    <location>
        <begin position="2852"/>
        <end position="2872"/>
    </location>
</feature>
<evidence type="ECO:0008006" key="17">
    <source>
        <dbReference type="Google" id="ProtNLM"/>
    </source>
</evidence>
<keyword evidence="16" id="KW-1185">Reference proteome</keyword>
<evidence type="ECO:0000256" key="1">
    <source>
        <dbReference type="ARBA" id="ARBA00004141"/>
    </source>
</evidence>
<dbReference type="InterPro" id="IPR036392">
    <property type="entry name" value="PLAT/LH2_dom_sf"/>
</dbReference>
<dbReference type="GO" id="GO:0050982">
    <property type="term" value="P:detection of mechanical stimulus"/>
    <property type="evidence" value="ECO:0007669"/>
    <property type="project" value="TreeGrafter"/>
</dbReference>
<feature type="transmembrane region" description="Helical" evidence="11">
    <location>
        <begin position="2949"/>
        <end position="2975"/>
    </location>
</feature>
<feature type="region of interest" description="Disordered" evidence="10">
    <location>
        <begin position="2244"/>
        <end position="2281"/>
    </location>
</feature>
<feature type="compositionally biased region" description="Acidic residues" evidence="10">
    <location>
        <begin position="3030"/>
        <end position="3041"/>
    </location>
</feature>
<dbReference type="PANTHER" id="PTHR10877">
    <property type="entry name" value="POLYCYSTIN FAMILY MEMBER"/>
    <property type="match status" value="1"/>
</dbReference>
<feature type="transmembrane region" description="Helical" evidence="11">
    <location>
        <begin position="2198"/>
        <end position="2220"/>
    </location>
</feature>
<dbReference type="Pfam" id="PF02010">
    <property type="entry name" value="REJ"/>
    <property type="match status" value="1"/>
</dbReference>
<feature type="domain" description="PLAT" evidence="13">
    <location>
        <begin position="1993"/>
        <end position="2112"/>
    </location>
</feature>
<dbReference type="GO" id="GO:0016020">
    <property type="term" value="C:membrane"/>
    <property type="evidence" value="ECO:0007669"/>
    <property type="project" value="UniProtKB-SubCell"/>
</dbReference>
<evidence type="ECO:0000256" key="6">
    <source>
        <dbReference type="ARBA" id="ARBA00023136"/>
    </source>
</evidence>
<evidence type="ECO:0000313" key="15">
    <source>
        <dbReference type="EMBL" id="TRY73449.1"/>
    </source>
</evidence>
<accession>A0A553P6Y5</accession>
<reference evidence="15 16" key="1">
    <citation type="journal article" date="2018" name="Nat. Ecol. Evol.">
        <title>Genomic signatures of mitonuclear coevolution across populations of Tigriopus californicus.</title>
        <authorList>
            <person name="Barreto F.S."/>
            <person name="Watson E.T."/>
            <person name="Lima T.G."/>
            <person name="Willett C.S."/>
            <person name="Edmands S."/>
            <person name="Li W."/>
            <person name="Burton R.S."/>
        </authorList>
    </citation>
    <scope>NUCLEOTIDE SEQUENCE [LARGE SCALE GENOMIC DNA]</scope>
    <source>
        <strain evidence="15 16">San Diego</strain>
    </source>
</reference>
<evidence type="ECO:0000256" key="4">
    <source>
        <dbReference type="ARBA" id="ARBA00022729"/>
    </source>
</evidence>
<comment type="caution">
    <text evidence="9">Lacks conserved residue(s) required for the propagation of feature annotation.</text>
</comment>
<dbReference type="InterPro" id="IPR001024">
    <property type="entry name" value="PLAT/LH2_dom"/>
</dbReference>
<feature type="transmembrane region" description="Helical" evidence="11">
    <location>
        <begin position="2158"/>
        <end position="2178"/>
    </location>
</feature>
<dbReference type="Gene3D" id="2.60.60.20">
    <property type="entry name" value="PLAT/LH2 domain"/>
    <property type="match status" value="1"/>
</dbReference>
<dbReference type="PROSITE" id="PS51212">
    <property type="entry name" value="WSC"/>
    <property type="match status" value="1"/>
</dbReference>
<dbReference type="PRINTS" id="PR01433">
    <property type="entry name" value="POLYCYSTIN2"/>
</dbReference>
<evidence type="ECO:0000259" key="13">
    <source>
        <dbReference type="PROSITE" id="PS50095"/>
    </source>
</evidence>
<dbReference type="Proteomes" id="UP000318571">
    <property type="component" value="Chromosome 3"/>
</dbReference>
<keyword evidence="3 11" id="KW-0812">Transmembrane</keyword>
<evidence type="ECO:0000256" key="8">
    <source>
        <dbReference type="PIRSR" id="PIRSR603915-2"/>
    </source>
</evidence>
<dbReference type="SUPFAM" id="SSF49299">
    <property type="entry name" value="PKD domain"/>
    <property type="match status" value="1"/>
</dbReference>
<keyword evidence="6 11" id="KW-0472">Membrane</keyword>
<dbReference type="SUPFAM" id="SSF49723">
    <property type="entry name" value="Lipase/lipooxygenase domain (PLAT/LH2 domain)"/>
    <property type="match status" value="1"/>
</dbReference>
<feature type="disulfide bond" evidence="8">
    <location>
        <begin position="2611"/>
        <end position="2624"/>
    </location>
</feature>
<evidence type="ECO:0000256" key="10">
    <source>
        <dbReference type="SAM" id="MobiDB-lite"/>
    </source>
</evidence>
<feature type="chain" id="PRO_5021745857" description="PKD/REJ-like domain-containing protein" evidence="12">
    <location>
        <begin position="28"/>
        <end position="3113"/>
    </location>
</feature>
<feature type="domain" description="WSC" evidence="14">
    <location>
        <begin position="25"/>
        <end position="128"/>
    </location>
</feature>
<evidence type="ECO:0000313" key="16">
    <source>
        <dbReference type="Proteomes" id="UP000318571"/>
    </source>
</evidence>
<name>A0A553P6Y5_TIGCA</name>
<evidence type="ECO:0000256" key="9">
    <source>
        <dbReference type="PROSITE-ProRule" id="PRU00152"/>
    </source>
</evidence>
<evidence type="ECO:0000256" key="11">
    <source>
        <dbReference type="SAM" id="Phobius"/>
    </source>
</evidence>
<dbReference type="InterPro" id="IPR002889">
    <property type="entry name" value="WSC_carb-bd"/>
</dbReference>
<dbReference type="InterPro" id="IPR035986">
    <property type="entry name" value="PKD_dom_sf"/>
</dbReference>
<feature type="region of interest" description="Disordered" evidence="10">
    <location>
        <begin position="2297"/>
        <end position="2320"/>
    </location>
</feature>
<keyword evidence="4 12" id="KW-0732">Signal</keyword>
<dbReference type="InterPro" id="IPR013122">
    <property type="entry name" value="PKD1_2_channel"/>
</dbReference>
<dbReference type="PANTHER" id="PTHR10877:SF150">
    <property type="entry name" value="REJ DOMAIN-CONTAINING PROTEIN"/>
    <property type="match status" value="1"/>
</dbReference>
<dbReference type="Pfam" id="PF20519">
    <property type="entry name" value="Polycystin_dom"/>
    <property type="match status" value="1"/>
</dbReference>
<protein>
    <recommendedName>
        <fullName evidence="17">PKD/REJ-like domain-containing protein</fullName>
    </recommendedName>
</protein>
<organism evidence="15 16">
    <name type="scientific">Tigriopus californicus</name>
    <name type="common">Marine copepod</name>
    <dbReference type="NCBI Taxonomy" id="6832"/>
    <lineage>
        <taxon>Eukaryota</taxon>
        <taxon>Metazoa</taxon>
        <taxon>Ecdysozoa</taxon>
        <taxon>Arthropoda</taxon>
        <taxon>Crustacea</taxon>
        <taxon>Multicrustacea</taxon>
        <taxon>Hexanauplia</taxon>
        <taxon>Copepoda</taxon>
        <taxon>Harpacticoida</taxon>
        <taxon>Harpacticidae</taxon>
        <taxon>Tigriopus</taxon>
    </lineage>
</organism>
<feature type="transmembrane region" description="Helical" evidence="11">
    <location>
        <begin position="2892"/>
        <end position="2914"/>
    </location>
</feature>
<keyword evidence="7" id="KW-0325">Glycoprotein</keyword>
<dbReference type="InterPro" id="IPR051223">
    <property type="entry name" value="Polycystin"/>
</dbReference>
<dbReference type="GO" id="GO:0005262">
    <property type="term" value="F:calcium channel activity"/>
    <property type="evidence" value="ECO:0007669"/>
    <property type="project" value="TreeGrafter"/>
</dbReference>
<evidence type="ECO:0000259" key="14">
    <source>
        <dbReference type="PROSITE" id="PS51212"/>
    </source>
</evidence>
<dbReference type="Pfam" id="PF01477">
    <property type="entry name" value="PLAT"/>
    <property type="match status" value="1"/>
</dbReference>
<dbReference type="InterPro" id="IPR046791">
    <property type="entry name" value="Polycystin_dom"/>
</dbReference>
<dbReference type="GO" id="GO:0005509">
    <property type="term" value="F:calcium ion binding"/>
    <property type="evidence" value="ECO:0007669"/>
    <property type="project" value="InterPro"/>
</dbReference>
<keyword evidence="5 11" id="KW-1133">Transmembrane helix</keyword>
<sequence>MLKMSYHRRLLGVTCLFVAANIELVQSNLQCYEEKTPGNLFQRIGANIPSEMNHEMCQDGCTALEEPTADIAGITEGHVCICGTLGERTIDDVLQSLDPTYCNLTCPEPNELEQCGGRFGRFTILQDGSAGPSSLNLNFTMDDTPVSSEDWIMTLSEFDFGMGTSDDTLKGQVFIQVGFESMPVPLHTESESVSTFSPPDLKLLELGSHMGTNLLIVTVVDTSGKTTFTKAMTYEYRPPIEPIQVNCPPVAEPNITYSCSFAYKGSGHDPANTNIKIGYVQDDAPPKEISFGGVGSPEYFKFGHPVPFQGDHPGITSKNVQPVVLSNSRVSVVTYIYGVHHYSTSGAFTITAGEANCDGSKKYNPLTGFCEDNLDWDLLETNHILGLEHTCAPNSVFNSIFKMCVKESCAAQSQCKATPDLPSSYVPVGPEQIVDLVGTTKSYTEFDDPLILAAGQCLIVSGEVGVISNYPNAIKKPDLAASDGSVNSDIIMVEAFGLKPDFIDFENICSESNSTIGAYMEVNEKKKENVTRCHDPIEGFAVDYVPLQTVQLEQWAPVLYVASEETITLNVTNTRGNPVHTFVDWNDNETSSNNIDQENMAYLFGWQYVPFAEPITDLPLLPTDPNLICTWGDGTGASPNDEPIDFNVVRLADPGDPSNRTYVFQHDYDDHGEYNISCLMYNKVSNQTLQKSMTIYNLIMNFTAAPKWVPNGMDENIDEPQEPLGPDKNQLPLDRNVTFVFDYTQGTIEVITFWNRTNGNDTFLGDYNVTDKFNCKEFRVNIPFREEGFYNVTVRAKNELQESEEHTVTFEIVGQVRGMIIDDYQEVTSKEEEKWLYFDFESIGAGTCIHVDFKDGIVQTFGDAMFCAMWRPDVEYVPGVDMINPIEIPHVYYSFGMYNVSAWASNIVTEGAVFDDLMVIVTSAPCRPPDVSIPKNSTSNLAPLEFYRSKSITVGSFAVLNCSDLVSTKKKWEIFEADVNIVTGEEKLTLVDILSVAPDTYDMADLIIPPRTLLYGTYKLRFFSRMWDYGDEDPLWTRKLPFERDAFSYIAITPTPLVVSLVKGSLSYVTRGSKQLLTLTPHLYSYDPDFPQDKEKGMEFRFFCRKANSSEVYPMNTNGTEFSTADPVEIPTKKQPNIRGGCFGTGPNALATTEPILSIKSEVFISFDQTYEIRLEVRKDVRVSVTKLLVHVTEGLPPIMDIFCADPTLCFADELGNIYVNPTTRLAIKAACSIADGSNCDGPLSYQWDVFDENGVVIDYSTMSSHYVSENKGIEVALKQSFFTTVVKNKDQFMMGITATNGYLVSGISKVFFKINKSPTCDDTTLDCGCDVSPNYGISLIDEFTVFCSGWMDPEDRNIDHYTIYSESVTGKRNPLLKIQEFKPDEGETIQLSVGVHRIVVEIVDEWGAKTFYKLTDNVVVDSPGPADIPGLFDQETLEALKGKGDTKTMLMVLQARSQILEDADENLVIENSLLPGLTAPKTEKEKAFSIAEQKGELKIESMQTLIEATGISVTDLSTAEIMASTIEAIVGNAPDEGQHSDIGMELAQKASSAIQQLINEVVEMPIADPDSLTATIESVMATMGRLLSETKKTGALNNDYQAPSEGDGTDQEDGADSGGMCDGISPINLKSAGKSGVIEYETYVDEVEMNIASDPEQQKCSGVIDAARVQEELIGKTVMEVMKKSALKVLQTLVVDEERIIEKGPLTIYSKMIPGPKLSDWHVVGFNEETDPKYQFTKNFCLGDLVNDSTYWNAPHESSVSRFKVITFLVEIGKADSSLTVEYFPEGVDDDSNVTFFLDFERLPTVKNYSFAVTARRLPWNGNGEFRYLYLGNEEIRNRTGRWFLMAMNLTEEVNATELKSRTSIDRSKIHHFTSTFSLRTWTSGCYFYEPKAKAWVADGVKVKKAFYSRTACRSSHLTAFGAGFFVVPQTLDFEFIFAENSFEDNMTIYMAVIVTFTIYIILLIWSKFQDMKDEKHLRSRPLVDNNPKDHYLYEILAFTGQWRESSCDSLVQIVITGDDEQTAVRTLDPGWKDTLRKGCVDSYIMRSPRPLGDLQYVRVWHDNTGRGNYASWYCTAVLIRDVQTNQQWEFLANRWLAVEKDDGQIERLIPVSADEDRRSFNHLFNYTVERGIREHHIWLSVFLRNERNRFTRAQRVTTGMAMVYLGMLVNALWYFSTPEKPIDGWRIGPLILSWTQLLVGLVCNLIALPPILLAIFMFRKSRRRVLRRNRVQLALEDEDEDFDASLPMNGDPNDQDSGNDSDMEDMDQRPNSGSSGAPFHEVAMKDELEDLVQGYDLDPEGDQHSNNAPDPDAEKDFDQGHDVEQDLEEVNARTSNGVTGEPNNESSIRHNSVDIDGNYMESNSEIHPRRTKFHIHWVFKYVSWTLCLLMIFFGVFFLWAFAIQFGNDVTYQWLSSMLVTFFTSVVLLDPFKVVLITMIVACIVKDIDLDDDDVDEDEEMAVVANQSLWYRKGKPLRSHELHPIDEVFLEKVRKHRQKEVEMAVVRELMAYSFFIIIIYIISYGNRDPNSYRMQQVLQSNFVDKNNFDQIVSSNDWWDWAHSTIVEELRAQPYYNGQTPFGLRGFIGDKVHRIMGYGILRQVRVVPNSCRVDKRIFNITQECAQASAFIDEDHKDYCNAWAESTALTMNLPSCQNEAFKYVDAETLDSLPYNAGMDLYGGGGYVHRLNKGNDRIKEDLLELQQQHWVNNHTRAVFLEFSVYNANVNLFGIGTIVAEFLPGGGIRPYRRFEIVRLLHHHEATGEFILLCEIIFVLYILYYIYEQLILMKRLGKKYLSYWTLADWSIIICAFIAIFFYVSRYLLTNEILNTFQETKGNGYMKLQYVGVIDELYGYSIGLILFVATINFIRLLRFNNRFAMLLLTLKACWDDLTGFFSVFFLVFLAFVQVFYMILHSFMPEFHSITAALETCFTMLLNKFKFGSIRETSLTAAVMFFCFAISCSFILINVMLTIIMEAYEEVRNQLEEQGNKYDILDFLFSKTSQFIGLEALPPKESVLTKDRQGVLTNQEEQDEGTEDEEGADKNVTELPQKVELFLNYINDVYFQGELDTESKHLLKKELGKGEDNDIEPNDQLVYGSNEAPICNRRRIVVG</sequence>
<comment type="subcellular location">
    <subcellularLocation>
        <location evidence="1">Membrane</location>
        <topology evidence="1">Multi-pass membrane protein</topology>
    </subcellularLocation>
</comment>
<comment type="similarity">
    <text evidence="2">Belongs to the polycystin family.</text>
</comment>
<feature type="compositionally biased region" description="Acidic residues" evidence="10">
    <location>
        <begin position="2255"/>
        <end position="2267"/>
    </location>
</feature>
<dbReference type="InterPro" id="IPR003915">
    <property type="entry name" value="PKD_2"/>
</dbReference>
<dbReference type="STRING" id="6832.A0A553P6Y5"/>
<feature type="transmembrane region" description="Helical" evidence="11">
    <location>
        <begin position="2380"/>
        <end position="2405"/>
    </location>
</feature>
<comment type="caution">
    <text evidence="15">The sequence shown here is derived from an EMBL/GenBank/DDBJ whole genome shotgun (WGS) entry which is preliminary data.</text>
</comment>
<feature type="region of interest" description="Disordered" evidence="10">
    <location>
        <begin position="1595"/>
        <end position="1623"/>
    </location>
</feature>
<feature type="transmembrane region" description="Helical" evidence="11">
    <location>
        <begin position="2505"/>
        <end position="2526"/>
    </location>
</feature>
<dbReference type="OMA" id="CELPWWF"/>